<feature type="domain" description="UspA" evidence="2">
    <location>
        <begin position="145"/>
        <end position="270"/>
    </location>
</feature>
<accession>A0A1I6AIR4</accession>
<dbReference type="EMBL" id="FOXS01000005">
    <property type="protein sequence ID" value="SFQ68542.1"/>
    <property type="molecule type" value="Genomic_DNA"/>
</dbReference>
<dbReference type="RefSeq" id="WP_092676949.1">
    <property type="nucleotide sequence ID" value="NZ_FOXS01000005.1"/>
</dbReference>
<name>A0A1I6AIR4_HYMAR</name>
<feature type="domain" description="UspA" evidence="2">
    <location>
        <begin position="5"/>
        <end position="135"/>
    </location>
</feature>
<dbReference type="Gene3D" id="3.40.50.620">
    <property type="entry name" value="HUPs"/>
    <property type="match status" value="2"/>
</dbReference>
<reference evidence="4" key="1">
    <citation type="submission" date="2016-10" db="EMBL/GenBank/DDBJ databases">
        <authorList>
            <person name="Varghese N."/>
            <person name="Submissions S."/>
        </authorList>
    </citation>
    <scope>NUCLEOTIDE SEQUENCE [LARGE SCALE GENOMIC DNA]</scope>
    <source>
        <strain evidence="4">OR362-8,ATCC BAA-1266,JCM 13504</strain>
    </source>
</reference>
<dbReference type="InterPro" id="IPR006016">
    <property type="entry name" value="UspA"/>
</dbReference>
<dbReference type="STRING" id="1227077.SAMN04515668_3724"/>
<protein>
    <submittedName>
        <fullName evidence="3">Nucleotide-binding universal stress protein, UspA family</fullName>
    </submittedName>
</protein>
<sequence length="274" mass="29964">MSPSLVVLTDFFAVSNRALSYAAGLALPLQAHLVLLHVRHDGLLAPAEYRSSRTRSGVKKTEHALEQLAATQPVPTHVDVSEEYLPDAVQAVVRRYHPLLLVLGRPGMANAPEEIIVSTAMDLLRHAPSPLLVVPTVGWDSFPPRRLLLAVDGEPFQLTQSQNVVRHLLQATQGTLDVVHVADAAETRPDAVTLLHHLRQNDLAADVTDPSRLHTLVRHRVVEGVLEEAARLEADLLVVVARRHSLLGSLFHRSVTAQLIQDSPIPVLLLPAED</sequence>
<proteinExistence type="inferred from homology"/>
<evidence type="ECO:0000313" key="3">
    <source>
        <dbReference type="EMBL" id="SFQ68542.1"/>
    </source>
</evidence>
<dbReference type="InterPro" id="IPR014729">
    <property type="entry name" value="Rossmann-like_a/b/a_fold"/>
</dbReference>
<dbReference type="OrthoDB" id="871451at2"/>
<keyword evidence="4" id="KW-1185">Reference proteome</keyword>
<dbReference type="SUPFAM" id="SSF52402">
    <property type="entry name" value="Adenine nucleotide alpha hydrolases-like"/>
    <property type="match status" value="2"/>
</dbReference>
<dbReference type="PANTHER" id="PTHR46268:SF6">
    <property type="entry name" value="UNIVERSAL STRESS PROTEIN UP12"/>
    <property type="match status" value="1"/>
</dbReference>
<dbReference type="CDD" id="cd00293">
    <property type="entry name" value="USP-like"/>
    <property type="match status" value="2"/>
</dbReference>
<evidence type="ECO:0000256" key="1">
    <source>
        <dbReference type="ARBA" id="ARBA00008791"/>
    </source>
</evidence>
<evidence type="ECO:0000259" key="2">
    <source>
        <dbReference type="Pfam" id="PF00582"/>
    </source>
</evidence>
<dbReference type="Pfam" id="PF00582">
    <property type="entry name" value="Usp"/>
    <property type="match status" value="2"/>
</dbReference>
<dbReference type="Proteomes" id="UP000199029">
    <property type="component" value="Unassembled WGS sequence"/>
</dbReference>
<gene>
    <name evidence="3" type="ORF">SAMN04515668_3724</name>
</gene>
<evidence type="ECO:0000313" key="4">
    <source>
        <dbReference type="Proteomes" id="UP000199029"/>
    </source>
</evidence>
<dbReference type="PANTHER" id="PTHR46268">
    <property type="entry name" value="STRESS RESPONSE PROTEIN NHAX"/>
    <property type="match status" value="1"/>
</dbReference>
<dbReference type="AlphaFoldDB" id="A0A1I6AIR4"/>
<organism evidence="3 4">
    <name type="scientific">Hymenobacter arizonensis</name>
    <name type="common">Siccationidurans arizonensis</name>
    <dbReference type="NCBI Taxonomy" id="1227077"/>
    <lineage>
        <taxon>Bacteria</taxon>
        <taxon>Pseudomonadati</taxon>
        <taxon>Bacteroidota</taxon>
        <taxon>Cytophagia</taxon>
        <taxon>Cytophagales</taxon>
        <taxon>Hymenobacteraceae</taxon>
        <taxon>Hymenobacter</taxon>
    </lineage>
</organism>
<comment type="similarity">
    <text evidence="1">Belongs to the universal stress protein A family.</text>
</comment>